<dbReference type="InterPro" id="IPR036770">
    <property type="entry name" value="Ankyrin_rpt-contain_sf"/>
</dbReference>
<dbReference type="PROSITE" id="PS50297">
    <property type="entry name" value="ANK_REP_REGION"/>
    <property type="match status" value="2"/>
</dbReference>
<organism evidence="4 5">
    <name type="scientific">Colletotrichum simmondsii</name>
    <dbReference type="NCBI Taxonomy" id="703756"/>
    <lineage>
        <taxon>Eukaryota</taxon>
        <taxon>Fungi</taxon>
        <taxon>Dikarya</taxon>
        <taxon>Ascomycota</taxon>
        <taxon>Pezizomycotina</taxon>
        <taxon>Sordariomycetes</taxon>
        <taxon>Hypocreomycetidae</taxon>
        <taxon>Glomerellales</taxon>
        <taxon>Glomerellaceae</taxon>
        <taxon>Colletotrichum</taxon>
        <taxon>Colletotrichum acutatum species complex</taxon>
    </lineage>
</organism>
<dbReference type="PANTHER" id="PTHR24198">
    <property type="entry name" value="ANKYRIN REPEAT AND PROTEIN KINASE DOMAIN-CONTAINING PROTEIN"/>
    <property type="match status" value="1"/>
</dbReference>
<dbReference type="OrthoDB" id="194358at2759"/>
<dbReference type="Proteomes" id="UP000070328">
    <property type="component" value="Unassembled WGS sequence"/>
</dbReference>
<evidence type="ECO:0000256" key="1">
    <source>
        <dbReference type="ARBA" id="ARBA00022737"/>
    </source>
</evidence>
<dbReference type="Gene3D" id="1.25.40.20">
    <property type="entry name" value="Ankyrin repeat-containing domain"/>
    <property type="match status" value="1"/>
</dbReference>
<comment type="caution">
    <text evidence="4">The sequence shown here is derived from an EMBL/GenBank/DDBJ whole genome shotgun (WGS) entry which is preliminary data.</text>
</comment>
<dbReference type="SMART" id="SM00248">
    <property type="entry name" value="ANK"/>
    <property type="match status" value="5"/>
</dbReference>
<keyword evidence="1" id="KW-0677">Repeat</keyword>
<name>A0A135SAU8_9PEZI</name>
<dbReference type="Pfam" id="PF12796">
    <property type="entry name" value="Ank_2"/>
    <property type="match status" value="2"/>
</dbReference>
<keyword evidence="2 3" id="KW-0040">ANK repeat</keyword>
<dbReference type="PROSITE" id="PS50088">
    <property type="entry name" value="ANK_REPEAT"/>
    <property type="match status" value="2"/>
</dbReference>
<keyword evidence="5" id="KW-1185">Reference proteome</keyword>
<evidence type="ECO:0000313" key="5">
    <source>
        <dbReference type="Proteomes" id="UP000070328"/>
    </source>
</evidence>
<reference evidence="4 5" key="1">
    <citation type="submission" date="2014-02" db="EMBL/GenBank/DDBJ databases">
        <title>The genome sequence of Colletotrichum simmondsii CBS122122.</title>
        <authorList>
            <person name="Baroncelli R."/>
            <person name="Thon M.R."/>
        </authorList>
    </citation>
    <scope>NUCLEOTIDE SEQUENCE [LARGE SCALE GENOMIC DNA]</scope>
    <source>
        <strain evidence="4 5">CBS122122</strain>
    </source>
</reference>
<evidence type="ECO:0000256" key="3">
    <source>
        <dbReference type="PROSITE-ProRule" id="PRU00023"/>
    </source>
</evidence>
<evidence type="ECO:0000256" key="2">
    <source>
        <dbReference type="ARBA" id="ARBA00023043"/>
    </source>
</evidence>
<dbReference type="PANTHER" id="PTHR24198:SF165">
    <property type="entry name" value="ANKYRIN REPEAT-CONTAINING PROTEIN-RELATED"/>
    <property type="match status" value="1"/>
</dbReference>
<proteinExistence type="predicted"/>
<sequence length="541" mass="61645">MQDHSDFKAQQKRYVYPDTLMRHAVNEAAWKNHAHVVAFLFDNGASITDSVVLAVSKRHNKTMLEEILKRGYDINTVEPGVTLLTLSTGHTEWMEVLLQHGADPNVKDSKGWTALHSAVTEPSLKSCQLLLDHGAILPADILQSAIDSDHTDTRMDMVRYLIDKGAQLNYVRHIKTGYKIWQGSPLHVAAGTNRLDIAQLLLSAGADPSVKYGDDTPADTAKELEYMDIKRFPIGVVTWYVIHSHFMGLSSLDWPRSTPVRRDVEPFTQYSKRDDDQDTQDTCNPFSMIQNFHEPINSLDAQGYNVSLARRVNLEVPGDDTDMDVWMRERAEITKPIVWEVSPGTDANTAIFRKFGRNSFSLGTNGLCGCSSLWIISRKGVYATHYWESISFAPEKEWRNPGETNAEVFERTVIDGLKSGIAVKGRPMQARLDRDEIADDHIKAYLVHPQRTWKNTPAAVDGYRVQWNRIKDTVRAIIPELASDDKWEEVIYNRLRGNDRQLFETALGHVLFQFSPDDQEKKKAALWVERRRQPYHDDAWE</sequence>
<dbReference type="InterPro" id="IPR002110">
    <property type="entry name" value="Ankyrin_rpt"/>
</dbReference>
<feature type="repeat" description="ANK" evidence="3">
    <location>
        <begin position="184"/>
        <end position="213"/>
    </location>
</feature>
<evidence type="ECO:0000313" key="4">
    <source>
        <dbReference type="EMBL" id="KXH33036.1"/>
    </source>
</evidence>
<dbReference type="AlphaFoldDB" id="A0A135SAU8"/>
<accession>A0A135SAU8</accession>
<gene>
    <name evidence="4" type="ORF">CSIM01_05171</name>
</gene>
<feature type="repeat" description="ANK" evidence="3">
    <location>
        <begin position="110"/>
        <end position="135"/>
    </location>
</feature>
<protein>
    <submittedName>
        <fullName evidence="4">Uncharacterized protein</fullName>
    </submittedName>
</protein>
<dbReference type="SUPFAM" id="SSF48403">
    <property type="entry name" value="Ankyrin repeat"/>
    <property type="match status" value="1"/>
</dbReference>
<dbReference type="EMBL" id="JFBX01000625">
    <property type="protein sequence ID" value="KXH33036.1"/>
    <property type="molecule type" value="Genomic_DNA"/>
</dbReference>